<gene>
    <name evidence="3" type="ORF">A2V49_04350</name>
</gene>
<evidence type="ECO:0000313" key="3">
    <source>
        <dbReference type="EMBL" id="OGC45501.1"/>
    </source>
</evidence>
<comment type="caution">
    <text evidence="3">The sequence shown here is derived from an EMBL/GenBank/DDBJ whole genome shotgun (WGS) entry which is preliminary data.</text>
</comment>
<dbReference type="SMART" id="SM00487">
    <property type="entry name" value="DEXDc"/>
    <property type="match status" value="1"/>
</dbReference>
<feature type="domain" description="Helicase ATP-binding" evidence="1">
    <location>
        <begin position="13"/>
        <end position="155"/>
    </location>
</feature>
<organism evidence="3 4">
    <name type="scientific">candidate division WWE3 bacterium RBG_19FT_COMBO_34_6</name>
    <dbReference type="NCBI Taxonomy" id="1802612"/>
    <lineage>
        <taxon>Bacteria</taxon>
        <taxon>Katanobacteria</taxon>
    </lineage>
</organism>
<evidence type="ECO:0008006" key="5">
    <source>
        <dbReference type="Google" id="ProtNLM"/>
    </source>
</evidence>
<dbReference type="GO" id="GO:0061749">
    <property type="term" value="F:forked DNA-dependent helicase activity"/>
    <property type="evidence" value="ECO:0007669"/>
    <property type="project" value="TreeGrafter"/>
</dbReference>
<sequence length="495" mass="56377">MKLRDYQEECIKIIRDSEPGSYLINMATGLGKTVTFAQLEKLYEGNILILSHREELVNQPKKYFSSSFGIEQAKNKSNGEKIISSCVQSMVKRLDKFEKNHFEVIIVDEAHHAAAVTYKTILGYFTPKYIFGFTATPNRGDRVKINDIFKSIIFKKDLRSGIKENFLSDITCKRINIGYSLKGIKRKKGDLDAKMLDDEVNIDSANEAIAEAYFNHAIGRTLIFGINVNHCENIAAKIPESVVVSAKTKNRSEIIDKFTKGEIKVLINCMIFTEGTDIPLIETIIIARPTENESLYTQMVGRGLRKHADKEKLLLIDCVGVSENLNLCSAPTLLGLNMNSVPADRENLIEGDLFELEEKIELESDCPASWIQNIKIIDLWAKHNNYNTFGVNYFRLPDGSLKISIPGFKKIIPKPDELGKIGKHDYQDCLEMMYAYLLKNHLDSICLWDVNRVKKWKYEPATPAQLRHIYSRLPEMKNKQINKLDAAQILNRIFA</sequence>
<dbReference type="SUPFAM" id="SSF52540">
    <property type="entry name" value="P-loop containing nucleoside triphosphate hydrolases"/>
    <property type="match status" value="1"/>
</dbReference>
<dbReference type="PROSITE" id="PS51194">
    <property type="entry name" value="HELICASE_CTER"/>
    <property type="match status" value="1"/>
</dbReference>
<protein>
    <recommendedName>
        <fullName evidence="5">Helicase</fullName>
    </recommendedName>
</protein>
<dbReference type="InterPro" id="IPR050742">
    <property type="entry name" value="Helicase_Restrict-Modif_Enz"/>
</dbReference>
<evidence type="ECO:0000259" key="2">
    <source>
        <dbReference type="PROSITE" id="PS51194"/>
    </source>
</evidence>
<dbReference type="InterPro" id="IPR006935">
    <property type="entry name" value="Helicase/UvrB_N"/>
</dbReference>
<dbReference type="PANTHER" id="PTHR47396">
    <property type="entry name" value="TYPE I RESTRICTION ENZYME ECOKI R PROTEIN"/>
    <property type="match status" value="1"/>
</dbReference>
<dbReference type="PANTHER" id="PTHR47396:SF1">
    <property type="entry name" value="ATP-DEPENDENT HELICASE IRC3-RELATED"/>
    <property type="match status" value="1"/>
</dbReference>
<feature type="domain" description="Helicase C-terminal" evidence="2">
    <location>
        <begin position="201"/>
        <end position="349"/>
    </location>
</feature>
<dbReference type="GO" id="GO:0036121">
    <property type="term" value="F:double-stranded DNA helicase activity"/>
    <property type="evidence" value="ECO:0007669"/>
    <property type="project" value="TreeGrafter"/>
</dbReference>
<evidence type="ECO:0000259" key="1">
    <source>
        <dbReference type="PROSITE" id="PS51192"/>
    </source>
</evidence>
<dbReference type="AlphaFoldDB" id="A0A1F4UKL2"/>
<dbReference type="Gene3D" id="3.40.50.300">
    <property type="entry name" value="P-loop containing nucleotide triphosphate hydrolases"/>
    <property type="match status" value="2"/>
</dbReference>
<dbReference type="InterPro" id="IPR027417">
    <property type="entry name" value="P-loop_NTPase"/>
</dbReference>
<dbReference type="EMBL" id="MEUV01000032">
    <property type="protein sequence ID" value="OGC45501.1"/>
    <property type="molecule type" value="Genomic_DNA"/>
</dbReference>
<name>A0A1F4UKL2_UNCKA</name>
<dbReference type="Pfam" id="PF04851">
    <property type="entry name" value="ResIII"/>
    <property type="match status" value="1"/>
</dbReference>
<dbReference type="InterPro" id="IPR014001">
    <property type="entry name" value="Helicase_ATP-bd"/>
</dbReference>
<accession>A0A1F4UKL2</accession>
<evidence type="ECO:0000313" key="4">
    <source>
        <dbReference type="Proteomes" id="UP000178615"/>
    </source>
</evidence>
<proteinExistence type="predicted"/>
<dbReference type="Pfam" id="PF00271">
    <property type="entry name" value="Helicase_C"/>
    <property type="match status" value="1"/>
</dbReference>
<reference evidence="3 4" key="1">
    <citation type="journal article" date="2016" name="Nat. Commun.">
        <title>Thousands of microbial genomes shed light on interconnected biogeochemical processes in an aquifer system.</title>
        <authorList>
            <person name="Anantharaman K."/>
            <person name="Brown C.T."/>
            <person name="Hug L.A."/>
            <person name="Sharon I."/>
            <person name="Castelle C.J."/>
            <person name="Probst A.J."/>
            <person name="Thomas B.C."/>
            <person name="Singh A."/>
            <person name="Wilkins M.J."/>
            <person name="Karaoz U."/>
            <person name="Brodie E.L."/>
            <person name="Williams K.H."/>
            <person name="Hubbard S.S."/>
            <person name="Banfield J.F."/>
        </authorList>
    </citation>
    <scope>NUCLEOTIDE SEQUENCE [LARGE SCALE GENOMIC DNA]</scope>
</reference>
<dbReference type="SMART" id="SM00490">
    <property type="entry name" value="HELICc"/>
    <property type="match status" value="1"/>
</dbReference>
<dbReference type="Proteomes" id="UP000178615">
    <property type="component" value="Unassembled WGS sequence"/>
</dbReference>
<dbReference type="InterPro" id="IPR001650">
    <property type="entry name" value="Helicase_C-like"/>
</dbReference>
<dbReference type="GO" id="GO:0000403">
    <property type="term" value="F:Y-form DNA binding"/>
    <property type="evidence" value="ECO:0007669"/>
    <property type="project" value="TreeGrafter"/>
</dbReference>
<dbReference type="GO" id="GO:0016787">
    <property type="term" value="F:hydrolase activity"/>
    <property type="evidence" value="ECO:0007669"/>
    <property type="project" value="InterPro"/>
</dbReference>
<dbReference type="GO" id="GO:0005524">
    <property type="term" value="F:ATP binding"/>
    <property type="evidence" value="ECO:0007669"/>
    <property type="project" value="InterPro"/>
</dbReference>
<dbReference type="PROSITE" id="PS51192">
    <property type="entry name" value="HELICASE_ATP_BIND_1"/>
    <property type="match status" value="1"/>
</dbReference>